<evidence type="ECO:0000259" key="1">
    <source>
        <dbReference type="Pfam" id="PF18120"/>
    </source>
</evidence>
<dbReference type="VEuPathDB" id="FungiDB:FOC1_g10002451"/>
<dbReference type="Pfam" id="PF18120">
    <property type="entry name" value="DUF5597"/>
    <property type="match status" value="1"/>
</dbReference>
<dbReference type="SUPFAM" id="SSF51445">
    <property type="entry name" value="(Trans)glycosidases"/>
    <property type="match status" value="1"/>
</dbReference>
<gene>
    <name evidence="2" type="ORF">BFJ68_g16159</name>
</gene>
<dbReference type="VEuPathDB" id="FungiDB:FOZG_18132"/>
<sequence>MLTPPAGMSSYVPPWVAKDTDRFPRMLRREDGKLEVVNALSVVAGEGALADAKAFKALMNHLLQVDQQRTVIMVQVENEVGLLGDSRDRSAAADGLFNLGVPDKLLDFLRSEWDSLHPTFKVIFAGLHSVLQVPAASSNRSWAETFGDNARADELFMAYHYAHYVEQVAAAGREVYSLPLYTNAWIPMPFEGDSVGESTIASGGGQPGEYPSGGPTPSVLDVWFNFAPSLNFLAPDIYAGDYGRVLSAYSHRGQALFIPEQRRDEYSARRMWEAIGAYGALGACPFGIDSLSVSESAFARHYNLLASVSTVVTRARLRPESIFGFYFDEFKSADDDRPIVKLFNGLELTITRAFVFGKPGPAFGLVVELEPCRFLFIGAGYKVQAASTSSTAVFTGVLHAEEKRVVDAKKGLLETGRRLNGDETHSGAFINMANVNPDYGDVPIPVLFPARTMIAEATFYSLDRSQVPGS</sequence>
<name>A0A420PGE4_FUSOX</name>
<dbReference type="Gene3D" id="2.60.220.20">
    <property type="entry name" value="putative beta-Galactosidase from caulobacter crescentus"/>
    <property type="match status" value="1"/>
</dbReference>
<dbReference type="EMBL" id="MRCY01000223">
    <property type="protein sequence ID" value="RKK91600.1"/>
    <property type="molecule type" value="Genomic_DNA"/>
</dbReference>
<comment type="caution">
    <text evidence="2">The sequence shown here is derived from an EMBL/GenBank/DDBJ whole genome shotgun (WGS) entry which is preliminary data.</text>
</comment>
<dbReference type="InterPro" id="IPR017853">
    <property type="entry name" value="GH"/>
</dbReference>
<evidence type="ECO:0000313" key="2">
    <source>
        <dbReference type="EMBL" id="RKK91600.1"/>
    </source>
</evidence>
<dbReference type="Gene3D" id="3.20.20.80">
    <property type="entry name" value="Glycosidases"/>
    <property type="match status" value="1"/>
</dbReference>
<dbReference type="Proteomes" id="UP000285860">
    <property type="component" value="Unassembled WGS sequence"/>
</dbReference>
<organism evidence="2 3">
    <name type="scientific">Fusarium oxysporum</name>
    <name type="common">Fusarium vascular wilt</name>
    <dbReference type="NCBI Taxonomy" id="5507"/>
    <lineage>
        <taxon>Eukaryota</taxon>
        <taxon>Fungi</taxon>
        <taxon>Dikarya</taxon>
        <taxon>Ascomycota</taxon>
        <taxon>Pezizomycotina</taxon>
        <taxon>Sordariomycetes</taxon>
        <taxon>Hypocreomycetidae</taxon>
        <taxon>Hypocreales</taxon>
        <taxon>Nectriaceae</taxon>
        <taxon>Fusarium</taxon>
        <taxon>Fusarium oxysporum species complex</taxon>
    </lineage>
</organism>
<feature type="domain" description="DUF5597" evidence="1">
    <location>
        <begin position="298"/>
        <end position="430"/>
    </location>
</feature>
<reference evidence="2 3" key="1">
    <citation type="journal article" date="2018" name="Sci. Rep.">
        <title>Characterisation of pathogen-specific regions and novel effector candidates in Fusarium oxysporum f. sp. cepae.</title>
        <authorList>
            <person name="Armitage A.D."/>
            <person name="Taylor A."/>
            <person name="Sobczyk M.K."/>
            <person name="Baxter L."/>
            <person name="Greenfield B.P."/>
            <person name="Bates H.J."/>
            <person name="Wilson F."/>
            <person name="Jackson A.C."/>
            <person name="Ott S."/>
            <person name="Harrison R.J."/>
            <person name="Clarkson J.P."/>
        </authorList>
    </citation>
    <scope>NUCLEOTIDE SEQUENCE [LARGE SCALE GENOMIC DNA]</scope>
    <source>
        <strain evidence="2 3">Fo_A28</strain>
    </source>
</reference>
<dbReference type="VEuPathDB" id="FungiDB:FOMG_14937"/>
<dbReference type="InterPro" id="IPR040719">
    <property type="entry name" value="DUF5597"/>
</dbReference>
<evidence type="ECO:0000313" key="3">
    <source>
        <dbReference type="Proteomes" id="UP000285860"/>
    </source>
</evidence>
<accession>A0A420PGE4</accession>
<protein>
    <recommendedName>
        <fullName evidence="1">DUF5597 domain-containing protein</fullName>
    </recommendedName>
</protein>
<dbReference type="AlphaFoldDB" id="A0A420PGE4"/>
<proteinExistence type="predicted"/>